<evidence type="ECO:0000313" key="4">
    <source>
        <dbReference type="Proteomes" id="UP000295662"/>
    </source>
</evidence>
<feature type="region of interest" description="Disordered" evidence="2">
    <location>
        <begin position="112"/>
        <end position="137"/>
    </location>
</feature>
<feature type="region of interest" description="Disordered" evidence="2">
    <location>
        <begin position="976"/>
        <end position="1048"/>
    </location>
</feature>
<comment type="caution">
    <text evidence="3">The sequence shown here is derived from an EMBL/GenBank/DDBJ whole genome shotgun (WGS) entry which is preliminary data.</text>
</comment>
<feature type="compositionally biased region" description="Pro residues" evidence="2">
    <location>
        <begin position="878"/>
        <end position="887"/>
    </location>
</feature>
<feature type="compositionally biased region" description="Polar residues" evidence="2">
    <location>
        <begin position="994"/>
        <end position="1008"/>
    </location>
</feature>
<dbReference type="Proteomes" id="UP000295662">
    <property type="component" value="Unassembled WGS sequence"/>
</dbReference>
<feature type="compositionally biased region" description="Pro residues" evidence="2">
    <location>
        <begin position="846"/>
        <end position="867"/>
    </location>
</feature>
<dbReference type="EMBL" id="SOCA01000019">
    <property type="protein sequence ID" value="TDU62550.1"/>
    <property type="molecule type" value="Genomic_DNA"/>
</dbReference>
<accession>A0A4R7RJD1</accession>
<feature type="region of interest" description="Disordered" evidence="2">
    <location>
        <begin position="810"/>
        <end position="901"/>
    </location>
</feature>
<dbReference type="InterPro" id="IPR051144">
    <property type="entry name" value="Formin_homology_domain"/>
</dbReference>
<feature type="compositionally biased region" description="Pro residues" evidence="2">
    <location>
        <begin position="1108"/>
        <end position="1119"/>
    </location>
</feature>
<feature type="compositionally biased region" description="Low complexity" evidence="2">
    <location>
        <begin position="812"/>
        <end position="825"/>
    </location>
</feature>
<feature type="compositionally biased region" description="Low complexity" evidence="2">
    <location>
        <begin position="1"/>
        <end position="10"/>
    </location>
</feature>
<feature type="region of interest" description="Disordered" evidence="2">
    <location>
        <begin position="1103"/>
        <end position="1124"/>
    </location>
</feature>
<gene>
    <name evidence="3" type="ORF">EI77_04652</name>
</gene>
<feature type="compositionally biased region" description="Polar residues" evidence="2">
    <location>
        <begin position="1019"/>
        <end position="1029"/>
    </location>
</feature>
<protein>
    <submittedName>
        <fullName evidence="3">Uncharacterized protein</fullName>
    </submittedName>
</protein>
<evidence type="ECO:0000256" key="1">
    <source>
        <dbReference type="SAM" id="Coils"/>
    </source>
</evidence>
<dbReference type="RefSeq" id="WP_133797594.1">
    <property type="nucleotide sequence ID" value="NZ_SOCA01000019.1"/>
</dbReference>
<keyword evidence="4" id="KW-1185">Reference proteome</keyword>
<keyword evidence="1" id="KW-0175">Coiled coil</keyword>
<evidence type="ECO:0000313" key="3">
    <source>
        <dbReference type="EMBL" id="TDU62550.1"/>
    </source>
</evidence>
<name>A0A4R7RJD1_9BACT</name>
<proteinExistence type="predicted"/>
<feature type="coiled-coil region" evidence="1">
    <location>
        <begin position="228"/>
        <end position="255"/>
    </location>
</feature>
<feature type="region of interest" description="Disordered" evidence="2">
    <location>
        <begin position="1185"/>
        <end position="1210"/>
    </location>
</feature>
<feature type="compositionally biased region" description="Low complexity" evidence="2">
    <location>
        <begin position="832"/>
        <end position="845"/>
    </location>
</feature>
<feature type="region of interest" description="Disordered" evidence="2">
    <location>
        <begin position="1"/>
        <end position="35"/>
    </location>
</feature>
<dbReference type="OrthoDB" id="6636135at2"/>
<dbReference type="PANTHER" id="PTHR45733">
    <property type="entry name" value="FORMIN-J"/>
    <property type="match status" value="1"/>
</dbReference>
<evidence type="ECO:0000256" key="2">
    <source>
        <dbReference type="SAM" id="MobiDB-lite"/>
    </source>
</evidence>
<organism evidence="3 4">
    <name type="scientific">Prosthecobacter fusiformis</name>
    <dbReference type="NCBI Taxonomy" id="48464"/>
    <lineage>
        <taxon>Bacteria</taxon>
        <taxon>Pseudomonadati</taxon>
        <taxon>Verrucomicrobiota</taxon>
        <taxon>Verrucomicrobiia</taxon>
        <taxon>Verrucomicrobiales</taxon>
        <taxon>Verrucomicrobiaceae</taxon>
        <taxon>Prosthecobacter</taxon>
    </lineage>
</organism>
<sequence length="1504" mass="163900">MRPGPDGSLTQPPPPPSAPAPLAQEARHRLAGQVKEVEQEARQRLISIIEQRMEARNRANPFSLRDPFPDYSRGEDLERLKNLKLGGALDTQDVNEIHRTDREFFNRLHASRTAAKEHDAASQTQLAQQKQRADTERDQVIFDTSPKAWASIHEKKVQQMPERDLPAYVRQQATLIQQQQAALEHQVTTLKQEDQALSKTLEEMQGRNRALLRRDGHVPPETGTGAWHPEMMDEVEAVQEKVSRLQDRFLQYQEDHSRITRDVERRIAPLRQAQQRLGQAQEAHRTHSMQTIGLQGIAGASLTTQELEAQHQDQQRTLQKLQEEYPDGIPPEKIQAFQKDAAARQAESLQRLQQRMLAAHSAHQGIQSRLMEDPSLNAKAGELRLAAQANLATALHITPEQARVLLDDASLQDWGSYLHGETVPGMFGSDERETRMMSNGALIVHPRLHGDAQAYKNAVNRSSASPEAKRIALEMQPSVQRQWAAQMVDTLVAEQDIPGLPSFNQWREEKIRQDQNTRGTLGFIKLDLPDMAIRYMDEMKQRPAWQKYVDTFTRRLVTVGGHVGASVLSLASMVLQHTPQSRLTHQLTGIDISQTLAESAVSWTRSNNSISSSLGLKGGLDTIGLKATAILADGIPQIGSSLLGGSALKGLQLSKWLSTVAISGSQSAGQTFTSMYTQMRDQGISHEQAFKTTLPAALSAGAATAVLGVVMDKVGLTGMDHLGSSLKDPTVKKAITDLWKQQFKHLAGKTATATAGTAKEMVEETADSLFNEMIQALALNPNAKLDEIIGGVIRQTPEILTAVVEMSALTKGSSRGPGPSTASSPSAPPSLPAMGTPALPAITVPTPTPAPLVVPVPPPTPPGPAAEPQPRTSQNIIQPPPAIPPQAPIAAPAPSASHLGTVTSQPIAPAAVSQPSVPILEGQPPPGALVQAPAQNLRHAQPGPVSQGPTAQENPLTQLLALPSGKATLAPLTAQANTPQGHAGTAAPSVHDASLNNINHPSSQTTQGAAHANPPPPQNTDTSYQNQAQPALRPDTATVHTPPIWQGRARHGDYAEVLSRNPDGTFQVIIQGQEKTRTERDIAYMTGLKKPELYDMLGKATQQHLARPRPPAGTAPSPPSIWQGRARHGDYAEVLSRNPDGTFQVIIQGQEKTRTERDIAYMTGLKKPELYDMLGKATKGRLSGSFEAAPASESSLKSNDHAHESLTPQRPSLLDTLTQNLLANKNPPPANVRLPQNLNELRSMLQPMQAEARQLMNDSRKLEVEQRLIESDIGKSSISLQAKVNLEIRNNNIIKELEILVARRLELAAQTRLLVAIPPANRGQVNWRHKLVLDLGSQAAAAGDLTAQYVSSHLMPSLTVQQSSHGDANAKYDPVQQAIKITPGKTSLSDTMHEIVHGIEDQFPKILKKSTSFLMSRAEGEAPVPMAFVMDGFAKKPNAMGVRDKWWKRGGTHYSGRYYTAATGEIIATEILTTGIQRLHTSPIEFFTSDPEFFDFVITTLRFP</sequence>
<feature type="compositionally biased region" description="Polar residues" evidence="2">
    <location>
        <begin position="121"/>
        <end position="130"/>
    </location>
</feature>
<feature type="compositionally biased region" description="Low complexity" evidence="2">
    <location>
        <begin position="888"/>
        <end position="897"/>
    </location>
</feature>
<reference evidence="3 4" key="1">
    <citation type="submission" date="2019-03" db="EMBL/GenBank/DDBJ databases">
        <title>Genomic Encyclopedia of Archaeal and Bacterial Type Strains, Phase II (KMG-II): from individual species to whole genera.</title>
        <authorList>
            <person name="Goeker M."/>
        </authorList>
    </citation>
    <scope>NUCLEOTIDE SEQUENCE [LARGE SCALE GENOMIC DNA]</scope>
    <source>
        <strain evidence="3 4">ATCC 25309</strain>
    </source>
</reference>